<feature type="region of interest" description="Disordered" evidence="1">
    <location>
        <begin position="404"/>
        <end position="425"/>
    </location>
</feature>
<dbReference type="GO" id="GO:0005640">
    <property type="term" value="C:nuclear outer membrane"/>
    <property type="evidence" value="ECO:0007669"/>
    <property type="project" value="TreeGrafter"/>
</dbReference>
<proteinExistence type="predicted"/>
<evidence type="ECO:0000313" key="4">
    <source>
        <dbReference type="Proteomes" id="UP000290900"/>
    </source>
</evidence>
<dbReference type="InterPro" id="IPR012578">
    <property type="entry name" value="Nucl_pore_cmplx"/>
</dbReference>
<dbReference type="PANTHER" id="PTHR28003">
    <property type="entry name" value="NUCLEOPORIN POM34"/>
    <property type="match status" value="1"/>
</dbReference>
<protein>
    <submittedName>
        <fullName evidence="3">DEKNAAC102497</fullName>
    </submittedName>
</protein>
<evidence type="ECO:0000256" key="1">
    <source>
        <dbReference type="SAM" id="MobiDB-lite"/>
    </source>
</evidence>
<dbReference type="GO" id="GO:0070762">
    <property type="term" value="C:nuclear pore transmembrane ring"/>
    <property type="evidence" value="ECO:0007669"/>
    <property type="project" value="TreeGrafter"/>
</dbReference>
<evidence type="ECO:0000256" key="2">
    <source>
        <dbReference type="SAM" id="Phobius"/>
    </source>
</evidence>
<feature type="region of interest" description="Disordered" evidence="1">
    <location>
        <begin position="29"/>
        <end position="75"/>
    </location>
</feature>
<dbReference type="Proteomes" id="UP000290900">
    <property type="component" value="Unassembled WGS sequence"/>
</dbReference>
<dbReference type="AlphaFoldDB" id="A0A448YKQ0"/>
<reference evidence="3 4" key="1">
    <citation type="submission" date="2018-12" db="EMBL/GenBank/DDBJ databases">
        <authorList>
            <person name="Tiukova I."/>
            <person name="Dainat J."/>
        </authorList>
    </citation>
    <scope>NUCLEOTIDE SEQUENCE [LARGE SCALE GENOMIC DNA]</scope>
</reference>
<accession>A0A448YKQ0</accession>
<feature type="region of interest" description="Disordered" evidence="1">
    <location>
        <begin position="439"/>
        <end position="466"/>
    </location>
</feature>
<feature type="transmembrane region" description="Helical" evidence="2">
    <location>
        <begin position="298"/>
        <end position="319"/>
    </location>
</feature>
<keyword evidence="2" id="KW-0472">Membrane</keyword>
<feature type="transmembrane region" description="Helical" evidence="2">
    <location>
        <begin position="253"/>
        <end position="277"/>
    </location>
</feature>
<feature type="compositionally biased region" description="Polar residues" evidence="1">
    <location>
        <begin position="8"/>
        <end position="20"/>
    </location>
</feature>
<dbReference type="STRING" id="13370.A0A448YKQ0"/>
<keyword evidence="2" id="KW-1133">Transmembrane helix</keyword>
<feature type="compositionally biased region" description="Basic and acidic residues" evidence="1">
    <location>
        <begin position="32"/>
        <end position="41"/>
    </location>
</feature>
<sequence length="490" mass="54685">MSFETPVHSASVNNSFFTPSDDTFLAAKRRSNKEAGDERVKTSNTIELSRSDRSDLFKGGNPVKPTSGITPYTPIKSLVSSPFKSKVSVHRNEDLSLDSSTPLDVYLPNSSPAHTSLLLSSPHFPNRDIQDDGQQHSMLKQKVRKEQEHNIEQSSRYLSPQQEENKTLFSTIYERSVFKSRRPTSDAARLLSPERTFNLSPYTAAEDGIRRIPGTTVPPASGSSNEDDNRLASPYTEIALGRIINKDYEGRKLLITILVLLAYRFLLALIKLLAIRFELRKLPIFVKHGYYVLQVANYLRYGIYAVICLSIAISVVRLVKPQDKCLDLPLTNKQRKLLGLPLVSGNSTHDDIDEEPTISPRRTNRNQSNPTVLSPPSLLSSQRVPFESLDSSFANMNLSTPGLARLPVSSRTKSTAVSAPSITSPQEIKERLLSSRKRQLDRTANLEGNHSSESTPNTSFKRPSNKFIYDMTNDDSTNNSFSAGLDTSFY</sequence>
<feature type="region of interest" description="Disordered" evidence="1">
    <location>
        <begin position="1"/>
        <end position="20"/>
    </location>
</feature>
<feature type="compositionally biased region" description="Polar residues" evidence="1">
    <location>
        <begin position="409"/>
        <end position="425"/>
    </location>
</feature>
<dbReference type="PANTHER" id="PTHR28003:SF1">
    <property type="entry name" value="NUCLEOPORIN POM34"/>
    <property type="match status" value="1"/>
</dbReference>
<dbReference type="EMBL" id="CAACVR010000012">
    <property type="protein sequence ID" value="VEU21480.1"/>
    <property type="molecule type" value="Genomic_DNA"/>
</dbReference>
<dbReference type="FunCoup" id="A0A448YKQ0">
    <property type="interactions" value="113"/>
</dbReference>
<dbReference type="GO" id="GO:0030474">
    <property type="term" value="P:spindle pole body duplication"/>
    <property type="evidence" value="ECO:0007669"/>
    <property type="project" value="TreeGrafter"/>
</dbReference>
<dbReference type="OrthoDB" id="429932at2759"/>
<organism evidence="3 4">
    <name type="scientific">Brettanomyces naardenensis</name>
    <name type="common">Yeast</name>
    <dbReference type="NCBI Taxonomy" id="13370"/>
    <lineage>
        <taxon>Eukaryota</taxon>
        <taxon>Fungi</taxon>
        <taxon>Dikarya</taxon>
        <taxon>Ascomycota</taxon>
        <taxon>Saccharomycotina</taxon>
        <taxon>Pichiomycetes</taxon>
        <taxon>Pichiales</taxon>
        <taxon>Pichiaceae</taxon>
        <taxon>Brettanomyces</taxon>
    </lineage>
</organism>
<feature type="region of interest" description="Disordered" evidence="1">
    <location>
        <begin position="129"/>
        <end position="160"/>
    </location>
</feature>
<name>A0A448YKQ0_BRENA</name>
<dbReference type="GO" id="GO:0006606">
    <property type="term" value="P:protein import into nucleus"/>
    <property type="evidence" value="ECO:0007669"/>
    <property type="project" value="TreeGrafter"/>
</dbReference>
<dbReference type="InParanoid" id="A0A448YKQ0"/>
<gene>
    <name evidence="3" type="ORF">BRENAR_LOCUS2213</name>
</gene>
<keyword evidence="4" id="KW-1185">Reference proteome</keyword>
<keyword evidence="2" id="KW-0812">Transmembrane</keyword>
<feature type="compositionally biased region" description="Polar residues" evidence="1">
    <location>
        <begin position="446"/>
        <end position="462"/>
    </location>
</feature>
<dbReference type="Pfam" id="PF08058">
    <property type="entry name" value="NPCC"/>
    <property type="match status" value="1"/>
</dbReference>
<feature type="region of interest" description="Disordered" evidence="1">
    <location>
        <begin position="348"/>
        <end position="379"/>
    </location>
</feature>
<evidence type="ECO:0000313" key="3">
    <source>
        <dbReference type="EMBL" id="VEU21480.1"/>
    </source>
</evidence>